<dbReference type="Pfam" id="PF00361">
    <property type="entry name" value="Proton_antipo_M"/>
    <property type="match status" value="1"/>
</dbReference>
<dbReference type="PANTHER" id="PTHR45564:SF1">
    <property type="entry name" value="NAD(P)H-QUINONE OXIDOREDUCTASE SUBUNIT 2"/>
    <property type="match status" value="1"/>
</dbReference>
<protein>
    <recommendedName>
        <fullName evidence="3">NADH:quinone oxidoreductase/Mrp antiporter transmembrane domain-containing protein</fullName>
    </recommendedName>
</protein>
<accession>A0A7J8WEJ6</accession>
<comment type="caution">
    <text evidence="4">The sequence shown here is derived from an EMBL/GenBank/DDBJ whole genome shotgun (WGS) entry which is preliminary data.</text>
</comment>
<dbReference type="PANTHER" id="PTHR45564">
    <property type="entry name" value="NAD(P)H-QUINONE OXIDOREDUCTASE SUBUNIT 2 B, CHLOROPLASTIC"/>
    <property type="match status" value="1"/>
</dbReference>
<dbReference type="InterPro" id="IPR001750">
    <property type="entry name" value="ND/Mrp_TM"/>
</dbReference>
<dbReference type="Proteomes" id="UP000593573">
    <property type="component" value="Unassembled WGS sequence"/>
</dbReference>
<gene>
    <name evidence="4" type="ORF">Goklo_007308</name>
</gene>
<evidence type="ECO:0000313" key="4">
    <source>
        <dbReference type="EMBL" id="MBA0673342.1"/>
    </source>
</evidence>
<evidence type="ECO:0000256" key="2">
    <source>
        <dbReference type="ARBA" id="ARBA00023027"/>
    </source>
</evidence>
<keyword evidence="5" id="KW-1185">Reference proteome</keyword>
<reference evidence="4 5" key="1">
    <citation type="journal article" date="2019" name="Genome Biol. Evol.">
        <title>Insights into the evolution of the New World diploid cottons (Gossypium, subgenus Houzingenia) based on genome sequencing.</title>
        <authorList>
            <person name="Grover C.E."/>
            <person name="Arick M.A. 2nd"/>
            <person name="Thrash A."/>
            <person name="Conover J.L."/>
            <person name="Sanders W.S."/>
            <person name="Peterson D.G."/>
            <person name="Frelichowski J.E."/>
            <person name="Scheffler J.A."/>
            <person name="Scheffler B.E."/>
            <person name="Wendel J.F."/>
        </authorList>
    </citation>
    <scope>NUCLEOTIDE SEQUENCE [LARGE SCALE GENOMIC DNA]</scope>
    <source>
        <strain evidence="4">57</strain>
        <tissue evidence="4">Leaf</tissue>
    </source>
</reference>
<proteinExistence type="predicted"/>
<dbReference type="EMBL" id="JABFAB010247221">
    <property type="protein sequence ID" value="MBA0673342.1"/>
    <property type="molecule type" value="Genomic_DNA"/>
</dbReference>
<evidence type="ECO:0000256" key="1">
    <source>
        <dbReference type="ARBA" id="ARBA00022967"/>
    </source>
</evidence>
<dbReference type="AlphaFoldDB" id="A0A7J8WEJ6"/>
<feature type="domain" description="NADH:quinone oxidoreductase/Mrp antiporter transmembrane" evidence="3">
    <location>
        <begin position="6"/>
        <end position="66"/>
    </location>
</feature>
<keyword evidence="2" id="KW-0520">NAD</keyword>
<organism evidence="4 5">
    <name type="scientific">Gossypium klotzschianum</name>
    <dbReference type="NCBI Taxonomy" id="34286"/>
    <lineage>
        <taxon>Eukaryota</taxon>
        <taxon>Viridiplantae</taxon>
        <taxon>Streptophyta</taxon>
        <taxon>Embryophyta</taxon>
        <taxon>Tracheophyta</taxon>
        <taxon>Spermatophyta</taxon>
        <taxon>Magnoliopsida</taxon>
        <taxon>eudicotyledons</taxon>
        <taxon>Gunneridae</taxon>
        <taxon>Pentapetalae</taxon>
        <taxon>rosids</taxon>
        <taxon>malvids</taxon>
        <taxon>Malvales</taxon>
        <taxon>Malvaceae</taxon>
        <taxon>Malvoideae</taxon>
        <taxon>Gossypium</taxon>
    </lineage>
</organism>
<evidence type="ECO:0000313" key="5">
    <source>
        <dbReference type="Proteomes" id="UP000593573"/>
    </source>
</evidence>
<evidence type="ECO:0000259" key="3">
    <source>
        <dbReference type="Pfam" id="PF00361"/>
    </source>
</evidence>
<sequence length="71" mass="7925">MFLCGANDLKTIFVAPECFNLCFYLLSRYTKKDVRSNEAITKYFLMGAASSSILVHGFSWLYGSSGGKIEL</sequence>
<name>A0A7J8WEJ6_9ROSI</name>
<dbReference type="GO" id="GO:0009536">
    <property type="term" value="C:plastid"/>
    <property type="evidence" value="ECO:0007669"/>
    <property type="project" value="UniProtKB-ARBA"/>
</dbReference>
<dbReference type="OrthoDB" id="1876953at2759"/>
<keyword evidence="1" id="KW-1278">Translocase</keyword>